<dbReference type="Proteomes" id="UP000064967">
    <property type="component" value="Chromosome"/>
</dbReference>
<dbReference type="EMBL" id="CP012333">
    <property type="protein sequence ID" value="AKV01125.1"/>
    <property type="molecule type" value="Genomic_DNA"/>
</dbReference>
<reference evidence="1 2" key="1">
    <citation type="submission" date="2015-08" db="EMBL/GenBank/DDBJ databases">
        <authorList>
            <person name="Babu N.S."/>
            <person name="Beckwith C.J."/>
            <person name="Beseler K.G."/>
            <person name="Brison A."/>
            <person name="Carone J.V."/>
            <person name="Caskin T.P."/>
            <person name="Diamond M."/>
            <person name="Durham M.E."/>
            <person name="Foxe J.M."/>
            <person name="Go M."/>
            <person name="Henderson B.A."/>
            <person name="Jones I.B."/>
            <person name="McGettigan J.A."/>
            <person name="Micheletti S.J."/>
            <person name="Nasrallah M.E."/>
            <person name="Ortiz D."/>
            <person name="Piller C.R."/>
            <person name="Privatt S.R."/>
            <person name="Schneider S.L."/>
            <person name="Sharp S."/>
            <person name="Smith T.C."/>
            <person name="Stanton J.D."/>
            <person name="Ullery H.E."/>
            <person name="Wilson R.J."/>
            <person name="Serrano M.G."/>
            <person name="Buck G."/>
            <person name="Lee V."/>
            <person name="Wang Y."/>
            <person name="Carvalho R."/>
            <person name="Voegtly L."/>
            <person name="Shi R."/>
            <person name="Duckworth R."/>
            <person name="Johnson A."/>
            <person name="Loviza R."/>
            <person name="Walstead R."/>
            <person name="Shah Z."/>
            <person name="Kiflezghi M."/>
            <person name="Wade K."/>
            <person name="Ball S.L."/>
            <person name="Bradley K.W."/>
            <person name="Asai D.J."/>
            <person name="Bowman C.A."/>
            <person name="Russell D.A."/>
            <person name="Pope W.H."/>
            <person name="Jacobs-Sera D."/>
            <person name="Hendrix R.W."/>
            <person name="Hatfull G.F."/>
        </authorList>
    </citation>
    <scope>NUCLEOTIDE SEQUENCE [LARGE SCALE GENOMIC DNA]</scope>
    <source>
        <strain evidence="1 2">DSM 27648</strain>
    </source>
</reference>
<keyword evidence="2" id="KW-1185">Reference proteome</keyword>
<evidence type="ECO:0000313" key="1">
    <source>
        <dbReference type="EMBL" id="AKV01125.1"/>
    </source>
</evidence>
<protein>
    <submittedName>
        <fullName evidence="1">Uncharacterized protein</fullName>
    </submittedName>
</protein>
<evidence type="ECO:0000313" key="2">
    <source>
        <dbReference type="Proteomes" id="UP000064967"/>
    </source>
</evidence>
<gene>
    <name evidence="1" type="ORF">AKJ09_07788</name>
</gene>
<dbReference type="InterPro" id="IPR015943">
    <property type="entry name" value="WD40/YVTN_repeat-like_dom_sf"/>
</dbReference>
<name>A0A0K1Q6U3_9BACT</name>
<dbReference type="RefSeq" id="WP_146652286.1">
    <property type="nucleotide sequence ID" value="NZ_CP012333.1"/>
</dbReference>
<dbReference type="SUPFAM" id="SSF50969">
    <property type="entry name" value="YVTN repeat-like/Quinoprotein amine dehydrogenase"/>
    <property type="match status" value="1"/>
</dbReference>
<dbReference type="Gene3D" id="2.130.10.10">
    <property type="entry name" value="YVTN repeat-like/Quinoprotein amine dehydrogenase"/>
    <property type="match status" value="1"/>
</dbReference>
<proteinExistence type="predicted"/>
<dbReference type="AlphaFoldDB" id="A0A0K1Q6U3"/>
<sequence>MDTKSWNAIGRAKNERVCDAFEDIIDREAGSDEDLTSDERDEELADAVLAKVVALNDEGRWREAREQFDPAHKPFIHHMEETDAHLTAAIILGADVFLVRRGDWDEEGPVLYIDGDTITELPGIQGFAISRNRQWIALAGPEGVVVSEGFRGASSRTVAWPVDEPIRPNSFGISDDGQSLVVANDEVGVWLLRGDSWNKLMPRTDIGDDEDDAPDVVHAAISPDGNFVAYGWQDAPGHYVDDVSKGAPKLHGVVGTVSDTPYHVMFTGDSKRLLSNTRHMQNGVTVCATLESLRGTEEYDDVPEDAARTDEYLRAYGIALLPGDIAWIGGAGWSHAAPLAGGKPAFTQLFGSTLNAFDYDPKSKRAIVASASCMLHVVDPHSAAERGRERGYKPRRELYRWIFWDTLQKPIRW</sequence>
<dbReference type="KEGG" id="llu:AKJ09_07788"/>
<dbReference type="OrthoDB" id="5351919at2"/>
<accession>A0A0K1Q6U3</accession>
<dbReference type="InterPro" id="IPR011044">
    <property type="entry name" value="Quino_amine_DH_bsu"/>
</dbReference>
<organism evidence="1 2">
    <name type="scientific">Labilithrix luteola</name>
    <dbReference type="NCBI Taxonomy" id="1391654"/>
    <lineage>
        <taxon>Bacteria</taxon>
        <taxon>Pseudomonadati</taxon>
        <taxon>Myxococcota</taxon>
        <taxon>Polyangia</taxon>
        <taxon>Polyangiales</taxon>
        <taxon>Labilitrichaceae</taxon>
        <taxon>Labilithrix</taxon>
    </lineage>
</organism>